<dbReference type="InterPro" id="IPR011333">
    <property type="entry name" value="SKP1/BTB/POZ_sf"/>
</dbReference>
<dbReference type="InterPro" id="IPR003131">
    <property type="entry name" value="T1-type_BTB"/>
</dbReference>
<dbReference type="EMBL" id="CAJOBB010003126">
    <property type="protein sequence ID" value="CAF4022189.1"/>
    <property type="molecule type" value="Genomic_DNA"/>
</dbReference>
<evidence type="ECO:0000313" key="3">
    <source>
        <dbReference type="EMBL" id="CAF0714376.1"/>
    </source>
</evidence>
<reference evidence="3" key="1">
    <citation type="submission" date="2021-02" db="EMBL/GenBank/DDBJ databases">
        <authorList>
            <person name="Nowell W R."/>
        </authorList>
    </citation>
    <scope>NUCLEOTIDE SEQUENCE</scope>
</reference>
<organism evidence="3 5">
    <name type="scientific">Adineta steineri</name>
    <dbReference type="NCBI Taxonomy" id="433720"/>
    <lineage>
        <taxon>Eukaryota</taxon>
        <taxon>Metazoa</taxon>
        <taxon>Spiralia</taxon>
        <taxon>Gnathifera</taxon>
        <taxon>Rotifera</taxon>
        <taxon>Eurotatoria</taxon>
        <taxon>Bdelloidea</taxon>
        <taxon>Adinetida</taxon>
        <taxon>Adinetidae</taxon>
        <taxon>Adineta</taxon>
    </lineage>
</organism>
<evidence type="ECO:0000256" key="1">
    <source>
        <dbReference type="SAM" id="Coils"/>
    </source>
</evidence>
<dbReference type="Proteomes" id="UP000663868">
    <property type="component" value="Unassembled WGS sequence"/>
</dbReference>
<protein>
    <recommendedName>
        <fullName evidence="2">Potassium channel tetramerisation-type BTB domain-containing protein</fullName>
    </recommendedName>
</protein>
<accession>A0A813MC38</accession>
<evidence type="ECO:0000259" key="2">
    <source>
        <dbReference type="Pfam" id="PF02214"/>
    </source>
</evidence>
<dbReference type="EMBL" id="CAJNOE010000003">
    <property type="protein sequence ID" value="CAF0714376.1"/>
    <property type="molecule type" value="Genomic_DNA"/>
</dbReference>
<dbReference type="SUPFAM" id="SSF54695">
    <property type="entry name" value="POZ domain"/>
    <property type="match status" value="2"/>
</dbReference>
<evidence type="ECO:0000313" key="5">
    <source>
        <dbReference type="Proteomes" id="UP000663860"/>
    </source>
</evidence>
<dbReference type="Gene3D" id="3.30.710.10">
    <property type="entry name" value="Potassium Channel Kv1.1, Chain A"/>
    <property type="match status" value="2"/>
</dbReference>
<feature type="coiled-coil region" evidence="1">
    <location>
        <begin position="25"/>
        <end position="56"/>
    </location>
</feature>
<dbReference type="GO" id="GO:0051260">
    <property type="term" value="P:protein homooligomerization"/>
    <property type="evidence" value="ECO:0007669"/>
    <property type="project" value="InterPro"/>
</dbReference>
<gene>
    <name evidence="3" type="ORF">IZO911_LOCUS664</name>
    <name evidence="4" type="ORF">KXQ929_LOCUS29747</name>
</gene>
<proteinExistence type="predicted"/>
<comment type="caution">
    <text evidence="3">The sequence shown here is derived from an EMBL/GenBank/DDBJ whole genome shotgun (WGS) entry which is preliminary data.</text>
</comment>
<name>A0A813MC38_9BILA</name>
<dbReference type="AlphaFoldDB" id="A0A813MC38"/>
<dbReference type="PANTHER" id="PTHR14499:SF136">
    <property type="entry name" value="GH08630P"/>
    <property type="match status" value="1"/>
</dbReference>
<feature type="domain" description="Potassium channel tetramerisation-type BTB" evidence="2">
    <location>
        <begin position="175"/>
        <end position="234"/>
    </location>
</feature>
<keyword evidence="1" id="KW-0175">Coiled coil</keyword>
<dbReference type="Pfam" id="PF02214">
    <property type="entry name" value="BTB_2"/>
    <property type="match status" value="2"/>
</dbReference>
<evidence type="ECO:0000313" key="4">
    <source>
        <dbReference type="EMBL" id="CAF4022189.1"/>
    </source>
</evidence>
<dbReference type="Proteomes" id="UP000663860">
    <property type="component" value="Unassembled WGS sequence"/>
</dbReference>
<sequence length="262" mass="29861">MVYLLNNDICIKDILADTTTSASILSGAMTDYQKQKDELTKAQEQFKTERDEFENEKKIMEKFLKNSDVIQFNVGGEIMFTSRASLLHVANSTLSKKLLGKSKEKLSIDKDGNIFLDFNPKLFRHLLEQLRLFEDGEKIVFYPPLTPILTIPFNNMLEKLGLTPAPMSDDDIFTFNVGDEIIATKRKTLSRIPNSKLSTLLSMNKPSDMDLNGRPFLDYDPKLFRHLLTQLQSEQTTNFEAPSIESKTAFNAMLNNLGLKHK</sequence>
<dbReference type="PANTHER" id="PTHR14499">
    <property type="entry name" value="POTASSIUM CHANNEL TETRAMERIZATION DOMAIN-CONTAINING"/>
    <property type="match status" value="1"/>
</dbReference>
<feature type="domain" description="Potassium channel tetramerisation-type BTB" evidence="2">
    <location>
        <begin position="70"/>
        <end position="131"/>
    </location>
</feature>